<organism evidence="1 2">
    <name type="scientific">Rhizobium sullae</name>
    <name type="common">Rhizobium hedysari</name>
    <dbReference type="NCBI Taxonomy" id="50338"/>
    <lineage>
        <taxon>Bacteria</taxon>
        <taxon>Pseudomonadati</taxon>
        <taxon>Pseudomonadota</taxon>
        <taxon>Alphaproteobacteria</taxon>
        <taxon>Hyphomicrobiales</taxon>
        <taxon>Rhizobiaceae</taxon>
        <taxon>Rhizobium/Agrobacterium group</taxon>
        <taxon>Rhizobium</taxon>
    </lineage>
</organism>
<dbReference type="Pfam" id="PF05621">
    <property type="entry name" value="TniB"/>
    <property type="match status" value="1"/>
</dbReference>
<dbReference type="InterPro" id="IPR008868">
    <property type="entry name" value="TniB"/>
</dbReference>
<gene>
    <name evidence="1" type="ORF">EV132_10321</name>
</gene>
<dbReference type="AlphaFoldDB" id="A0A4V2V9N6"/>
<sequence>MARKIDADAIRQRSRDRYFETGRDKRLTQFIDKLRDNAKALQKGNGSHRRSLFVIGETGSGKTRSIKRILPLIQEWQPFYDPYGDRVMPLICIKPPKPCSMRALAIELLTAMSVPVRGRKTDPELYVFLKEQLRERGVKAIWIDEMQDVLRNNTPKAIQAVQDVLKALVQIEGWPIHTIYSGVPALATFLQGDRQLARRSYVMRYEPMEFPDDAEWIEKIVGEVILDDCGMTRADDTRTDVFREKLCRAAGGAFGSLVEIVQEACFRAADNGRAEVKLSDFSKVYEEMTGCTRRDNVFVAANWREIVSANALDDIAPPAKSRRGA</sequence>
<dbReference type="SUPFAM" id="SSF52540">
    <property type="entry name" value="P-loop containing nucleoside triphosphate hydrolases"/>
    <property type="match status" value="1"/>
</dbReference>
<evidence type="ECO:0000313" key="1">
    <source>
        <dbReference type="EMBL" id="TCU17905.1"/>
    </source>
</evidence>
<dbReference type="Proteomes" id="UP000294576">
    <property type="component" value="Unassembled WGS sequence"/>
</dbReference>
<dbReference type="InterPro" id="IPR027417">
    <property type="entry name" value="P-loop_NTPase"/>
</dbReference>
<name>A0A4V2V9N6_RHISU</name>
<dbReference type="Gene3D" id="3.40.50.300">
    <property type="entry name" value="P-loop containing nucleotide triphosphate hydrolases"/>
    <property type="match status" value="1"/>
</dbReference>
<protein>
    <submittedName>
        <fullName evidence="1">TniB protein</fullName>
    </submittedName>
</protein>
<comment type="caution">
    <text evidence="1">The sequence shown here is derived from an EMBL/GenBank/DDBJ whole genome shotgun (WGS) entry which is preliminary data.</text>
</comment>
<proteinExistence type="predicted"/>
<dbReference type="EMBL" id="SMBH01000003">
    <property type="protein sequence ID" value="TCU17905.1"/>
    <property type="molecule type" value="Genomic_DNA"/>
</dbReference>
<dbReference type="RefSeq" id="WP_132560128.1">
    <property type="nucleotide sequence ID" value="NZ_SMBH01000003.1"/>
</dbReference>
<reference evidence="1 2" key="1">
    <citation type="submission" date="2019-03" db="EMBL/GenBank/DDBJ databases">
        <title>Genomic Encyclopedia of Type Strains, Phase IV (KMG-V): Genome sequencing to study the core and pangenomes of soil and plant-associated prokaryotes.</title>
        <authorList>
            <person name="Whitman W."/>
        </authorList>
    </citation>
    <scope>NUCLEOTIDE SEQUENCE [LARGE SCALE GENOMIC DNA]</scope>
    <source>
        <strain evidence="1 2">Hc14</strain>
    </source>
</reference>
<evidence type="ECO:0000313" key="2">
    <source>
        <dbReference type="Proteomes" id="UP000294576"/>
    </source>
</evidence>
<accession>A0A4V2V9N6</accession>